<proteinExistence type="predicted"/>
<comment type="caution">
    <text evidence="1">The sequence shown here is derived from an EMBL/GenBank/DDBJ whole genome shotgun (WGS) entry which is preliminary data.</text>
</comment>
<sequence>MDGVGWSTRRAQESFSRSKTAADTLSRLASFIARADTKQHTRTQRQPPSQLLPYVCQECGQGFPYASDLLHHQELKHALPKPHRCPSCGREFSLRSSAAAGRPAAAPLECDHEPPLCELCHGESRPGAPCPACKTRASDPGRPQDKSPHRQPHLPYACAPCGRGFSQKQALLHHQQAGCSKPPSPLDTVDARSLQDDSPPVSVGDSSRSGSPESPGPSSRALNMCSFCLRSFRTEAGLQRHQQANHAEEQTVAPQGQKEKREGMREEARKGGNTRVNKNPGKGSKSKTKLLTCRSCDMVFRSTSKLYLHRKEKHSREKTTLIEPRPVVTKRRRGGIYPCQICGKVFVHHLSLRAHYRQHTTGGFTTIKNKSQSEGCTTKDLSGNRPNKVKTNLGDNKTVRAGPGRPRKVPRSYNKATDPGRCREVPKVEVKEEEEEEEREFPCPSCAEVFSLQSQLRKHVELHQSSVKRRQCSVCTNEMDTCKWPGSKRHRLYHCVPCQQGFSVLDSFLKHCQEHLRVRVEQDSIAEGYTHQASKASDPL</sequence>
<evidence type="ECO:0000313" key="1">
    <source>
        <dbReference type="EMBL" id="KAI3356965.1"/>
    </source>
</evidence>
<reference evidence="1" key="1">
    <citation type="submission" date="2022-04" db="EMBL/GenBank/DDBJ databases">
        <title>Jade perch genome.</title>
        <authorList>
            <person name="Chao B."/>
        </authorList>
    </citation>
    <scope>NUCLEOTIDE SEQUENCE</scope>
    <source>
        <strain evidence="1">CB-2022</strain>
    </source>
</reference>
<gene>
    <name evidence="1" type="ORF">L3Q82_003354</name>
</gene>
<keyword evidence="2" id="KW-1185">Reference proteome</keyword>
<dbReference type="EMBL" id="CM041549">
    <property type="protein sequence ID" value="KAI3356965.1"/>
    <property type="molecule type" value="Genomic_DNA"/>
</dbReference>
<protein>
    <submittedName>
        <fullName evidence="1">Uncharacterized protein</fullName>
    </submittedName>
</protein>
<organism evidence="1 2">
    <name type="scientific">Scortum barcoo</name>
    <name type="common">barcoo grunter</name>
    <dbReference type="NCBI Taxonomy" id="214431"/>
    <lineage>
        <taxon>Eukaryota</taxon>
        <taxon>Metazoa</taxon>
        <taxon>Chordata</taxon>
        <taxon>Craniata</taxon>
        <taxon>Vertebrata</taxon>
        <taxon>Euteleostomi</taxon>
        <taxon>Actinopterygii</taxon>
        <taxon>Neopterygii</taxon>
        <taxon>Teleostei</taxon>
        <taxon>Neoteleostei</taxon>
        <taxon>Acanthomorphata</taxon>
        <taxon>Eupercaria</taxon>
        <taxon>Centrarchiformes</taxon>
        <taxon>Terapontoidei</taxon>
        <taxon>Terapontidae</taxon>
        <taxon>Scortum</taxon>
    </lineage>
</organism>
<dbReference type="Proteomes" id="UP000831701">
    <property type="component" value="Chromosome 19"/>
</dbReference>
<evidence type="ECO:0000313" key="2">
    <source>
        <dbReference type="Proteomes" id="UP000831701"/>
    </source>
</evidence>
<name>A0ACB8VNB5_9TELE</name>
<accession>A0ACB8VNB5</accession>